<keyword evidence="2" id="KW-1185">Reference proteome</keyword>
<dbReference type="EMBL" id="BAABHM010000013">
    <property type="protein sequence ID" value="GAA4707573.1"/>
    <property type="molecule type" value="Genomic_DNA"/>
</dbReference>
<accession>A0ABP8XH78</accession>
<protein>
    <submittedName>
        <fullName evidence="1">Uncharacterized protein</fullName>
    </submittedName>
</protein>
<proteinExistence type="predicted"/>
<dbReference type="Proteomes" id="UP001500843">
    <property type="component" value="Unassembled WGS sequence"/>
</dbReference>
<name>A0ABP8XH78_9MICO</name>
<organism evidence="1 2">
    <name type="scientific">Promicromonospora umidemergens</name>
    <dbReference type="NCBI Taxonomy" id="629679"/>
    <lineage>
        <taxon>Bacteria</taxon>
        <taxon>Bacillati</taxon>
        <taxon>Actinomycetota</taxon>
        <taxon>Actinomycetes</taxon>
        <taxon>Micrococcales</taxon>
        <taxon>Promicromonosporaceae</taxon>
        <taxon>Promicromonospora</taxon>
    </lineage>
</organism>
<reference evidence="2" key="1">
    <citation type="journal article" date="2019" name="Int. J. Syst. Evol. Microbiol.">
        <title>The Global Catalogue of Microorganisms (GCM) 10K type strain sequencing project: providing services to taxonomists for standard genome sequencing and annotation.</title>
        <authorList>
            <consortium name="The Broad Institute Genomics Platform"/>
            <consortium name="The Broad Institute Genome Sequencing Center for Infectious Disease"/>
            <person name="Wu L."/>
            <person name="Ma J."/>
        </authorList>
    </citation>
    <scope>NUCLEOTIDE SEQUENCE [LARGE SCALE GENOMIC DNA]</scope>
    <source>
        <strain evidence="2">JCM 17975</strain>
    </source>
</reference>
<evidence type="ECO:0000313" key="1">
    <source>
        <dbReference type="EMBL" id="GAA4707573.1"/>
    </source>
</evidence>
<sequence>MGLSGSVAARIAPVVRRAHTGGWDANPGRGHDVGQLKPPTTAQSLTSAGQWAAAHVTFGVVLCGA</sequence>
<evidence type="ECO:0000313" key="2">
    <source>
        <dbReference type="Proteomes" id="UP001500843"/>
    </source>
</evidence>
<gene>
    <name evidence="1" type="ORF">GCM10023198_32560</name>
</gene>
<comment type="caution">
    <text evidence="1">The sequence shown here is derived from an EMBL/GenBank/DDBJ whole genome shotgun (WGS) entry which is preliminary data.</text>
</comment>